<dbReference type="Pfam" id="PF03631">
    <property type="entry name" value="Virul_fac_BrkB"/>
    <property type="match status" value="1"/>
</dbReference>
<dbReference type="NCBIfam" id="TIGR00765">
    <property type="entry name" value="yihY_not_rbn"/>
    <property type="match status" value="1"/>
</dbReference>
<dbReference type="AlphaFoldDB" id="A0A5C7SQW3"/>
<feature type="transmembrane region" description="Helical" evidence="6">
    <location>
        <begin position="28"/>
        <end position="58"/>
    </location>
</feature>
<evidence type="ECO:0000256" key="4">
    <source>
        <dbReference type="ARBA" id="ARBA00022989"/>
    </source>
</evidence>
<comment type="subcellular location">
    <subcellularLocation>
        <location evidence="1">Cell membrane</location>
        <topology evidence="1">Multi-pass membrane protein</topology>
    </subcellularLocation>
</comment>
<keyword evidence="2" id="KW-1003">Cell membrane</keyword>
<feature type="transmembrane region" description="Helical" evidence="6">
    <location>
        <begin position="221"/>
        <end position="241"/>
    </location>
</feature>
<dbReference type="PIRSF" id="PIRSF035875">
    <property type="entry name" value="RNase_BN"/>
    <property type="match status" value="1"/>
</dbReference>
<evidence type="ECO:0000256" key="1">
    <source>
        <dbReference type="ARBA" id="ARBA00004651"/>
    </source>
</evidence>
<dbReference type="InterPro" id="IPR017039">
    <property type="entry name" value="Virul_fac_BrkB"/>
</dbReference>
<evidence type="ECO:0000256" key="5">
    <source>
        <dbReference type="ARBA" id="ARBA00023136"/>
    </source>
</evidence>
<dbReference type="PANTHER" id="PTHR30213:SF1">
    <property type="entry name" value="INNER MEMBRANE PROTEIN YHJD"/>
    <property type="match status" value="1"/>
</dbReference>
<sequence>MTEARPSILQYWSAVIRTTVKLWLEAQVFVHAAALAFFTVFSVAPVVIIAVSLVGLVLGESAAQGRIAEQLEVAIGPEVAAAIQTAVVNSRIQHSGLLPTIAGVGAIVFGATTVFTQMQESLNAIWGVAPRPTRSGVFIHLKTRLLSLAVVLGIGFVLLVSLSLSIFVRALVAFAQDWLPVPVGLVIGLDWAIALLVVTLLFATIFRVLPEVVLGWRDVLPGAFVTALLFALGRALIAIYLSTTATASTYGAAGSLVLLLLWVNYSSLILLFGAAFTRAYLEARGRTVRPRATAVLVHRQLIED</sequence>
<proteinExistence type="predicted"/>
<organism evidence="7 8">
    <name type="scientific">Thauera aminoaromatica</name>
    <dbReference type="NCBI Taxonomy" id="164330"/>
    <lineage>
        <taxon>Bacteria</taxon>
        <taxon>Pseudomonadati</taxon>
        <taxon>Pseudomonadota</taxon>
        <taxon>Betaproteobacteria</taxon>
        <taxon>Rhodocyclales</taxon>
        <taxon>Zoogloeaceae</taxon>
        <taxon>Thauera</taxon>
    </lineage>
</organism>
<feature type="transmembrane region" description="Helical" evidence="6">
    <location>
        <begin position="191"/>
        <end position="209"/>
    </location>
</feature>
<evidence type="ECO:0000313" key="7">
    <source>
        <dbReference type="EMBL" id="TXH85959.1"/>
    </source>
</evidence>
<dbReference type="RefSeq" id="WP_276658244.1">
    <property type="nucleotide sequence ID" value="NZ_SSFD01000125.1"/>
</dbReference>
<dbReference type="Proteomes" id="UP000321192">
    <property type="component" value="Unassembled WGS sequence"/>
</dbReference>
<evidence type="ECO:0000313" key="8">
    <source>
        <dbReference type="Proteomes" id="UP000321192"/>
    </source>
</evidence>
<keyword evidence="5 6" id="KW-0472">Membrane</keyword>
<protein>
    <submittedName>
        <fullName evidence="7">YihY/virulence factor BrkB family protein</fullName>
    </submittedName>
</protein>
<evidence type="ECO:0000256" key="6">
    <source>
        <dbReference type="SAM" id="Phobius"/>
    </source>
</evidence>
<feature type="transmembrane region" description="Helical" evidence="6">
    <location>
        <begin position="253"/>
        <end position="281"/>
    </location>
</feature>
<comment type="caution">
    <text evidence="7">The sequence shown here is derived from an EMBL/GenBank/DDBJ whole genome shotgun (WGS) entry which is preliminary data.</text>
</comment>
<dbReference type="GO" id="GO:0005886">
    <property type="term" value="C:plasma membrane"/>
    <property type="evidence" value="ECO:0007669"/>
    <property type="project" value="UniProtKB-SubCell"/>
</dbReference>
<keyword evidence="3 6" id="KW-0812">Transmembrane</keyword>
<keyword evidence="4 6" id="KW-1133">Transmembrane helix</keyword>
<evidence type="ECO:0000256" key="2">
    <source>
        <dbReference type="ARBA" id="ARBA00022475"/>
    </source>
</evidence>
<reference evidence="7 8" key="1">
    <citation type="submission" date="2018-09" db="EMBL/GenBank/DDBJ databases">
        <title>Metagenome Assembled Genomes from an Advanced Water Purification Facility.</title>
        <authorList>
            <person name="Stamps B.W."/>
            <person name="Spear J.R."/>
        </authorList>
    </citation>
    <scope>NUCLEOTIDE SEQUENCE [LARGE SCALE GENOMIC DNA]</scope>
    <source>
        <strain evidence="7">Bin_27_1</strain>
    </source>
</reference>
<dbReference type="PANTHER" id="PTHR30213">
    <property type="entry name" value="INNER MEMBRANE PROTEIN YHJD"/>
    <property type="match status" value="1"/>
</dbReference>
<gene>
    <name evidence="7" type="ORF">E6Q80_08595</name>
</gene>
<evidence type="ECO:0000256" key="3">
    <source>
        <dbReference type="ARBA" id="ARBA00022692"/>
    </source>
</evidence>
<accession>A0A5C7SQW3</accession>
<dbReference type="EMBL" id="SSFD01000125">
    <property type="protein sequence ID" value="TXH85959.1"/>
    <property type="molecule type" value="Genomic_DNA"/>
</dbReference>
<name>A0A5C7SQW3_THASP</name>
<feature type="transmembrane region" description="Helical" evidence="6">
    <location>
        <begin position="145"/>
        <end position="171"/>
    </location>
</feature>